<reference evidence="1" key="1">
    <citation type="submission" date="2020-09" db="EMBL/GenBank/DDBJ databases">
        <title>Streptomyces grisecoloratus sp. nov., isolated from cotton soil.</title>
        <authorList>
            <person name="Xing L."/>
        </authorList>
    </citation>
    <scope>NUCLEOTIDE SEQUENCE</scope>
    <source>
        <strain evidence="1">TRM S81-3</strain>
    </source>
</reference>
<evidence type="ECO:0000313" key="1">
    <source>
        <dbReference type="EMBL" id="MBD0425166.1"/>
    </source>
</evidence>
<protein>
    <recommendedName>
        <fullName evidence="3">CHAT domain-containing protein</fullName>
    </recommendedName>
</protein>
<dbReference type="Proteomes" id="UP000621210">
    <property type="component" value="Unassembled WGS sequence"/>
</dbReference>
<dbReference type="AlphaFoldDB" id="A0A926LE92"/>
<dbReference type="EMBL" id="JACVQF010000241">
    <property type="protein sequence ID" value="MBD0425166.1"/>
    <property type="molecule type" value="Genomic_DNA"/>
</dbReference>
<organism evidence="1 2">
    <name type="scientific">Streptomyces griseicoloratus</name>
    <dbReference type="NCBI Taxonomy" id="2752516"/>
    <lineage>
        <taxon>Bacteria</taxon>
        <taxon>Bacillati</taxon>
        <taxon>Actinomycetota</taxon>
        <taxon>Actinomycetes</taxon>
        <taxon>Kitasatosporales</taxon>
        <taxon>Streptomycetaceae</taxon>
        <taxon>Streptomyces</taxon>
    </lineage>
</organism>
<name>A0A926LE92_9ACTN</name>
<accession>A0A926LE92</accession>
<proteinExistence type="predicted"/>
<comment type="caution">
    <text evidence="1">The sequence shown here is derived from an EMBL/GenBank/DDBJ whole genome shotgun (WGS) entry which is preliminary data.</text>
</comment>
<dbReference type="RefSeq" id="WP_188186041.1">
    <property type="nucleotide sequence ID" value="NZ_JACVQF010000241.1"/>
</dbReference>
<evidence type="ECO:0000313" key="2">
    <source>
        <dbReference type="Proteomes" id="UP000621210"/>
    </source>
</evidence>
<reference evidence="1" key="2">
    <citation type="submission" date="2020-09" db="EMBL/GenBank/DDBJ databases">
        <authorList>
            <person name="Luo X."/>
        </authorList>
    </citation>
    <scope>NUCLEOTIDE SEQUENCE</scope>
    <source>
        <strain evidence="1">TRM S81-3</strain>
    </source>
</reference>
<gene>
    <name evidence="1" type="ORF">H0H10_39370</name>
</gene>
<keyword evidence="2" id="KW-1185">Reference proteome</keyword>
<sequence>MDHQIDLITEQDPSRGYRLLPEAPACAPRELTVTLRSPARDVVLISMWSETGLLPQPRGASHHARLAIGADEISSLSARLISRWQQFVQFEPVSGSNRLREKKPYLRNADLTGRPQSELLARVSELAREGAYLLGELLAGEERELVRFRGHLLGVLEREDLRIRFDSDLGVPWPMLAVGYEKLLAGGRATGDPFRLFLGHRHQIESTSGAYADYWWVSDRGRAAGSANLDSDLRNVPLAADVVKLLDSRLELTERHFSHELLPDLARPVLDEDVMYFFCHGSYEEHGGRTWHALRLSDELPIDAPLVDGYRKPHTEAAVRRGAVALFHPLVVLNTCFAGAPATTGFTSLSAAFVRHGALGVLAPQIAMPQVFGAEFALRFLTCYLDEGLTAGLALLETVRWFAATYRNPLALAYGLVCGLDSRVATSPQEGTTGS</sequence>
<evidence type="ECO:0008006" key="3">
    <source>
        <dbReference type="Google" id="ProtNLM"/>
    </source>
</evidence>